<dbReference type="EMBL" id="AFRT01001568">
    <property type="protein sequence ID" value="ELU39955.1"/>
    <property type="molecule type" value="Genomic_DNA"/>
</dbReference>
<dbReference type="Proteomes" id="UP000011668">
    <property type="component" value="Unassembled WGS sequence"/>
</dbReference>
<keyword evidence="2" id="KW-1185">Reference proteome</keyword>
<evidence type="ECO:0000313" key="2">
    <source>
        <dbReference type="Proteomes" id="UP000011668"/>
    </source>
</evidence>
<reference evidence="1 2" key="1">
    <citation type="journal article" date="2013" name="Nat. Commun.">
        <title>The evolution and pathogenic mechanisms of the rice sheath blight pathogen.</title>
        <authorList>
            <person name="Zheng A."/>
            <person name="Lin R."/>
            <person name="Xu L."/>
            <person name="Qin P."/>
            <person name="Tang C."/>
            <person name="Ai P."/>
            <person name="Zhang D."/>
            <person name="Liu Y."/>
            <person name="Sun Z."/>
            <person name="Feng H."/>
            <person name="Wang Y."/>
            <person name="Chen Y."/>
            <person name="Liang X."/>
            <person name="Fu R."/>
            <person name="Li Q."/>
            <person name="Zhang J."/>
            <person name="Yu X."/>
            <person name="Xie Z."/>
            <person name="Ding L."/>
            <person name="Guan P."/>
            <person name="Tang J."/>
            <person name="Liang Y."/>
            <person name="Wang S."/>
            <person name="Deng Q."/>
            <person name="Li S."/>
            <person name="Zhu J."/>
            <person name="Wang L."/>
            <person name="Liu H."/>
            <person name="Li P."/>
        </authorList>
    </citation>
    <scope>NUCLEOTIDE SEQUENCE [LARGE SCALE GENOMIC DNA]</scope>
    <source>
        <strain evidence="2">AG-1 IA</strain>
    </source>
</reference>
<dbReference type="AlphaFoldDB" id="L8WPN3"/>
<accession>L8WPN3</accession>
<dbReference type="HOGENOM" id="CLU_3360003_0_0_1"/>
<proteinExistence type="predicted"/>
<evidence type="ECO:0000313" key="1">
    <source>
        <dbReference type="EMBL" id="ELU39955.1"/>
    </source>
</evidence>
<protein>
    <submittedName>
        <fullName evidence="1">Uncharacterized protein</fullName>
    </submittedName>
</protein>
<comment type="caution">
    <text evidence="1">The sequence shown here is derived from an EMBL/GenBank/DDBJ whole genome shotgun (WGS) entry which is preliminary data.</text>
</comment>
<sequence length="36" mass="4164">MAQDIAGMRWLHTAAAYRYWRGSRKTGGCSGEYKQR</sequence>
<organism evidence="1 2">
    <name type="scientific">Thanatephorus cucumeris (strain AG1-IA)</name>
    <name type="common">Rice sheath blight fungus</name>
    <name type="synonym">Rhizoctonia solani</name>
    <dbReference type="NCBI Taxonomy" id="983506"/>
    <lineage>
        <taxon>Eukaryota</taxon>
        <taxon>Fungi</taxon>
        <taxon>Dikarya</taxon>
        <taxon>Basidiomycota</taxon>
        <taxon>Agaricomycotina</taxon>
        <taxon>Agaricomycetes</taxon>
        <taxon>Cantharellales</taxon>
        <taxon>Ceratobasidiaceae</taxon>
        <taxon>Rhizoctonia</taxon>
        <taxon>Rhizoctonia solani AG-1</taxon>
    </lineage>
</organism>
<gene>
    <name evidence="1" type="ORF">AG1IA_06013</name>
</gene>
<name>L8WPN3_THACA</name>